<dbReference type="InterPro" id="IPR006593">
    <property type="entry name" value="Cyt_b561/ferric_Rdtase_TM"/>
</dbReference>
<evidence type="ECO:0000256" key="7">
    <source>
        <dbReference type="SAM" id="MobiDB-lite"/>
    </source>
</evidence>
<dbReference type="PANTHER" id="PTHR47797:SF1">
    <property type="entry name" value="CYTOCHROME B561 DOMAIN-CONTAINING PROTEIN-RELATED"/>
    <property type="match status" value="1"/>
</dbReference>
<dbReference type="Pfam" id="PF03188">
    <property type="entry name" value="Cytochrom_B561"/>
    <property type="match status" value="1"/>
</dbReference>
<dbReference type="Gene3D" id="1.20.120.1770">
    <property type="match status" value="1"/>
</dbReference>
<feature type="transmembrane region" description="Helical" evidence="8">
    <location>
        <begin position="294"/>
        <end position="315"/>
    </location>
</feature>
<feature type="chain" id="PRO_5012059441" description="Cytochrome b561 domain-containing protein" evidence="9">
    <location>
        <begin position="23"/>
        <end position="456"/>
    </location>
</feature>
<dbReference type="Gene3D" id="2.60.40.1210">
    <property type="entry name" value="Cellobiose dehydrogenase, cytochrome domain"/>
    <property type="match status" value="1"/>
</dbReference>
<protein>
    <recommendedName>
        <fullName evidence="10">Cytochrome b561 domain-containing protein</fullName>
    </recommendedName>
</protein>
<feature type="domain" description="Cytochrome b561" evidence="10">
    <location>
        <begin position="220"/>
        <end position="423"/>
    </location>
</feature>
<dbReference type="InterPro" id="IPR015920">
    <property type="entry name" value="Cellobiose_DH-like_cyt"/>
</dbReference>
<evidence type="ECO:0000256" key="6">
    <source>
        <dbReference type="ARBA" id="ARBA00023136"/>
    </source>
</evidence>
<dbReference type="PANTHER" id="PTHR47797">
    <property type="entry name" value="DEHYDROGENASE, PUTATIVE (AFU_ORTHOLOGUE AFUA_8G05805)-RELATED"/>
    <property type="match status" value="1"/>
</dbReference>
<dbReference type="SUPFAM" id="SSF49344">
    <property type="entry name" value="CBD9-like"/>
    <property type="match status" value="1"/>
</dbReference>
<dbReference type="SMART" id="SM00664">
    <property type="entry name" value="DoH"/>
    <property type="match status" value="1"/>
</dbReference>
<dbReference type="InterPro" id="IPR005018">
    <property type="entry name" value="DOMON_domain"/>
</dbReference>
<dbReference type="GO" id="GO:0016020">
    <property type="term" value="C:membrane"/>
    <property type="evidence" value="ECO:0007669"/>
    <property type="project" value="UniProtKB-SubCell"/>
</dbReference>
<keyword evidence="5 8" id="KW-1133">Transmembrane helix</keyword>
<evidence type="ECO:0000256" key="1">
    <source>
        <dbReference type="ARBA" id="ARBA00004370"/>
    </source>
</evidence>
<dbReference type="SMART" id="SM00665">
    <property type="entry name" value="B561"/>
    <property type="match status" value="1"/>
</dbReference>
<proteinExistence type="predicted"/>
<sequence length="456" mass="47127">MGRSPYSILTALLAASVYMVLGQVVTFSPSTGINYAINIPSDTASKGSGTVYFQIQAPSTFQWIGLGQGSRMEGANIFIMYAASDSNITLSPRSGLGSFEPNFNPSAKVSLLDGTGISNNVMTANVRCDSCISWSGGSMDVKSTSSSWIWAYKSGSAVDSSSVSADLTQHDDKGAVTVDLTKATGGSSSDPFVTQSNSGSSINNGNTSTSNGNGSTNGNSTGSTSGSSSSSSSTSSTYTTSGVTVADSGQSGFNRRRTAHGLIMAFVFLILFPGGALTRHLIRSPKTIPYIHAPFQLFTLAAAVAGLGLGVSLALDIGEIYAYHPVIGLTTVSALIAFQPLLGVLQHLNYRKNGTKSPSAYAHRWLGRILMVLGIINGGLGFMFSGIGTPGVPTAAVIAYGVIAGFMGIAYILTLLLSATRLKSPLNTSTPNGCLTENAAEHSLVPAERSISKDGK</sequence>
<dbReference type="Proteomes" id="UP000243515">
    <property type="component" value="Unassembled WGS sequence"/>
</dbReference>
<feature type="compositionally biased region" description="Low complexity" evidence="7">
    <location>
        <begin position="196"/>
        <end position="242"/>
    </location>
</feature>
<dbReference type="CDD" id="cd08760">
    <property type="entry name" value="Cyt_b561_FRRS1_like"/>
    <property type="match status" value="1"/>
</dbReference>
<evidence type="ECO:0000256" key="9">
    <source>
        <dbReference type="SAM" id="SignalP"/>
    </source>
</evidence>
<feature type="transmembrane region" description="Helical" evidence="8">
    <location>
        <begin position="397"/>
        <end position="417"/>
    </location>
</feature>
<feature type="region of interest" description="Disordered" evidence="7">
    <location>
        <begin position="186"/>
        <end position="244"/>
    </location>
</feature>
<dbReference type="EMBL" id="NPHW01003990">
    <property type="protein sequence ID" value="OXV08605.1"/>
    <property type="molecule type" value="Genomic_DNA"/>
</dbReference>
<evidence type="ECO:0000313" key="11">
    <source>
        <dbReference type="EMBL" id="OXV08605.1"/>
    </source>
</evidence>
<name>A0A232LWR3_9EURO</name>
<feature type="transmembrane region" description="Helical" evidence="8">
    <location>
        <begin position="365"/>
        <end position="385"/>
    </location>
</feature>
<keyword evidence="3 8" id="KW-0812">Transmembrane</keyword>
<evidence type="ECO:0000313" key="12">
    <source>
        <dbReference type="Proteomes" id="UP000243515"/>
    </source>
</evidence>
<keyword evidence="9" id="KW-0732">Signal</keyword>
<dbReference type="CDD" id="cd09630">
    <property type="entry name" value="CDH_like_cytochrome"/>
    <property type="match status" value="1"/>
</dbReference>
<reference evidence="11 12" key="1">
    <citation type="journal article" date="2015" name="Environ. Microbiol.">
        <title>Metagenome sequence of Elaphomyces granulatus from sporocarp tissue reveals Ascomycota ectomycorrhizal fingerprints of genome expansion and a Proteobacteria-rich microbiome.</title>
        <authorList>
            <person name="Quandt C.A."/>
            <person name="Kohler A."/>
            <person name="Hesse C.N."/>
            <person name="Sharpton T.J."/>
            <person name="Martin F."/>
            <person name="Spatafora J.W."/>
        </authorList>
    </citation>
    <scope>NUCLEOTIDE SEQUENCE [LARGE SCALE GENOMIC DNA]</scope>
    <source>
        <strain evidence="11 12">OSC145934</strain>
    </source>
</reference>
<keyword evidence="12" id="KW-1185">Reference proteome</keyword>
<evidence type="ECO:0000256" key="3">
    <source>
        <dbReference type="ARBA" id="ARBA00022692"/>
    </source>
</evidence>
<feature type="signal peptide" evidence="9">
    <location>
        <begin position="1"/>
        <end position="22"/>
    </location>
</feature>
<evidence type="ECO:0000259" key="10">
    <source>
        <dbReference type="PROSITE" id="PS50939"/>
    </source>
</evidence>
<accession>A0A232LWR3</accession>
<feature type="compositionally biased region" description="Polar residues" evidence="7">
    <location>
        <begin position="186"/>
        <end position="195"/>
    </location>
</feature>
<dbReference type="PROSITE" id="PS50939">
    <property type="entry name" value="CYTOCHROME_B561"/>
    <property type="match status" value="1"/>
</dbReference>
<organism evidence="11 12">
    <name type="scientific">Elaphomyces granulatus</name>
    <dbReference type="NCBI Taxonomy" id="519963"/>
    <lineage>
        <taxon>Eukaryota</taxon>
        <taxon>Fungi</taxon>
        <taxon>Dikarya</taxon>
        <taxon>Ascomycota</taxon>
        <taxon>Pezizomycotina</taxon>
        <taxon>Eurotiomycetes</taxon>
        <taxon>Eurotiomycetidae</taxon>
        <taxon>Eurotiales</taxon>
        <taxon>Elaphomycetaceae</taxon>
        <taxon>Elaphomyces</taxon>
    </lineage>
</organism>
<keyword evidence="6 8" id="KW-0472">Membrane</keyword>
<evidence type="ECO:0000256" key="2">
    <source>
        <dbReference type="ARBA" id="ARBA00022448"/>
    </source>
</evidence>
<feature type="transmembrane region" description="Helical" evidence="8">
    <location>
        <begin position="321"/>
        <end position="345"/>
    </location>
</feature>
<keyword evidence="4" id="KW-0249">Electron transport</keyword>
<keyword evidence="2" id="KW-0813">Transport</keyword>
<evidence type="ECO:0000256" key="5">
    <source>
        <dbReference type="ARBA" id="ARBA00022989"/>
    </source>
</evidence>
<feature type="transmembrane region" description="Helical" evidence="8">
    <location>
        <begin position="261"/>
        <end position="282"/>
    </location>
</feature>
<evidence type="ECO:0000256" key="4">
    <source>
        <dbReference type="ARBA" id="ARBA00022982"/>
    </source>
</evidence>
<dbReference type="Pfam" id="PF16010">
    <property type="entry name" value="CDH-cyt"/>
    <property type="match status" value="1"/>
</dbReference>
<dbReference type="AlphaFoldDB" id="A0A232LWR3"/>
<dbReference type="OrthoDB" id="19261at2759"/>
<evidence type="ECO:0000256" key="8">
    <source>
        <dbReference type="SAM" id="Phobius"/>
    </source>
</evidence>
<gene>
    <name evidence="11" type="ORF">Egran_03632</name>
</gene>
<comment type="caution">
    <text evidence="11">The sequence shown here is derived from an EMBL/GenBank/DDBJ whole genome shotgun (WGS) entry which is preliminary data.</text>
</comment>
<comment type="subcellular location">
    <subcellularLocation>
        <location evidence="1">Membrane</location>
    </subcellularLocation>
</comment>